<accession>A0A8X6XIG7</accession>
<keyword evidence="3" id="KW-1185">Reference proteome</keyword>
<organism evidence="2 3">
    <name type="scientific">Trichonephila inaurata madagascariensis</name>
    <dbReference type="NCBI Taxonomy" id="2747483"/>
    <lineage>
        <taxon>Eukaryota</taxon>
        <taxon>Metazoa</taxon>
        <taxon>Ecdysozoa</taxon>
        <taxon>Arthropoda</taxon>
        <taxon>Chelicerata</taxon>
        <taxon>Arachnida</taxon>
        <taxon>Araneae</taxon>
        <taxon>Araneomorphae</taxon>
        <taxon>Entelegynae</taxon>
        <taxon>Araneoidea</taxon>
        <taxon>Nephilidae</taxon>
        <taxon>Trichonephila</taxon>
        <taxon>Trichonephila inaurata</taxon>
    </lineage>
</organism>
<proteinExistence type="predicted"/>
<evidence type="ECO:0000256" key="1">
    <source>
        <dbReference type="SAM" id="MobiDB-lite"/>
    </source>
</evidence>
<evidence type="ECO:0000313" key="3">
    <source>
        <dbReference type="Proteomes" id="UP000886998"/>
    </source>
</evidence>
<dbReference type="Proteomes" id="UP000886998">
    <property type="component" value="Unassembled WGS sequence"/>
</dbReference>
<feature type="region of interest" description="Disordered" evidence="1">
    <location>
        <begin position="92"/>
        <end position="115"/>
    </location>
</feature>
<reference evidence="2" key="1">
    <citation type="submission" date="2020-08" db="EMBL/GenBank/DDBJ databases">
        <title>Multicomponent nature underlies the extraordinary mechanical properties of spider dragline silk.</title>
        <authorList>
            <person name="Kono N."/>
            <person name="Nakamura H."/>
            <person name="Mori M."/>
            <person name="Yoshida Y."/>
            <person name="Ohtoshi R."/>
            <person name="Malay A.D."/>
            <person name="Moran D.A.P."/>
            <person name="Tomita M."/>
            <person name="Numata K."/>
            <person name="Arakawa K."/>
        </authorList>
    </citation>
    <scope>NUCLEOTIDE SEQUENCE</scope>
</reference>
<dbReference type="AlphaFoldDB" id="A0A8X6XIG7"/>
<name>A0A8X6XIG7_9ARAC</name>
<sequence>MCKLQTILLCTFENFENVSQIGQLHLISRQSVPSGETFPPFTGELSGRSVKRKRRRLGCRVTLALHTGVGWRSPRNKEMSIGFPFLRKAHTKRNANSEHLGPKHLQLGRRISASE</sequence>
<gene>
    <name evidence="2" type="ORF">TNIN_362061</name>
</gene>
<protein>
    <submittedName>
        <fullName evidence="2">Uncharacterized protein</fullName>
    </submittedName>
</protein>
<evidence type="ECO:0000313" key="2">
    <source>
        <dbReference type="EMBL" id="GFY53833.1"/>
    </source>
</evidence>
<dbReference type="EMBL" id="BMAV01009520">
    <property type="protein sequence ID" value="GFY53833.1"/>
    <property type="molecule type" value="Genomic_DNA"/>
</dbReference>
<comment type="caution">
    <text evidence="2">The sequence shown here is derived from an EMBL/GenBank/DDBJ whole genome shotgun (WGS) entry which is preliminary data.</text>
</comment>